<organism evidence="1 2">
    <name type="scientific">Phytophthora cactorum</name>
    <dbReference type="NCBI Taxonomy" id="29920"/>
    <lineage>
        <taxon>Eukaryota</taxon>
        <taxon>Sar</taxon>
        <taxon>Stramenopiles</taxon>
        <taxon>Oomycota</taxon>
        <taxon>Peronosporomycetes</taxon>
        <taxon>Peronosporales</taxon>
        <taxon>Peronosporaceae</taxon>
        <taxon>Phytophthora</taxon>
    </lineage>
</organism>
<name>A0A329RCL7_9STRA</name>
<evidence type="ECO:0000313" key="1">
    <source>
        <dbReference type="EMBL" id="RAW22407.1"/>
    </source>
</evidence>
<dbReference type="Proteomes" id="UP000251314">
    <property type="component" value="Unassembled WGS sequence"/>
</dbReference>
<comment type="caution">
    <text evidence="1">The sequence shown here is derived from an EMBL/GenBank/DDBJ whole genome shotgun (WGS) entry which is preliminary data.</text>
</comment>
<evidence type="ECO:0000313" key="2">
    <source>
        <dbReference type="Proteomes" id="UP000251314"/>
    </source>
</evidence>
<gene>
    <name evidence="1" type="ORF">PC110_g21157</name>
</gene>
<dbReference type="VEuPathDB" id="FungiDB:PC110_g21157"/>
<proteinExistence type="predicted"/>
<accession>A0A329RCL7</accession>
<dbReference type="EMBL" id="MJFZ01001324">
    <property type="protein sequence ID" value="RAW22407.1"/>
    <property type="molecule type" value="Genomic_DNA"/>
</dbReference>
<keyword evidence="2" id="KW-1185">Reference proteome</keyword>
<protein>
    <submittedName>
        <fullName evidence="1">Uncharacterized protein</fullName>
    </submittedName>
</protein>
<dbReference type="AlphaFoldDB" id="A0A329RCL7"/>
<reference evidence="1 2" key="1">
    <citation type="submission" date="2018-01" db="EMBL/GenBank/DDBJ databases">
        <title>Draft genome of the strawberry crown rot pathogen Phytophthora cactorum.</title>
        <authorList>
            <person name="Armitage A.D."/>
            <person name="Lysoe E."/>
            <person name="Nellist C.F."/>
            <person name="Harrison R.J."/>
            <person name="Brurberg M.B."/>
        </authorList>
    </citation>
    <scope>NUCLEOTIDE SEQUENCE [LARGE SCALE GENOMIC DNA]</scope>
    <source>
        <strain evidence="1 2">10300</strain>
    </source>
</reference>
<sequence length="225" mass="25587">MKFAVKAAKDAVKATKTVYFMKTKKYTDAQKLYPDPDQLGERGKVKGRGLRGAGVAPLEGVVRRGRTYNLNEIQGLATPSAYTYKQLGSKYIRIPDLDAKTLVIVQPNQRKCGPKRGISEQLRTMIRTLEFKQQIDQGAYDKLSIDDKKLFKEILAITHLQYNFHDCLQDPLESLRAEYDKLKGELELGNDNPSIIKQLKSLSVDMYSNRLISDSEFKDIIVRLI</sequence>
<dbReference type="OrthoDB" id="128115at2759"/>